<accession>A0ACB7TF23</accession>
<gene>
    <name evidence="1" type="ORF">HPB50_009304</name>
</gene>
<name>A0ACB7TF23_HYAAI</name>
<dbReference type="Proteomes" id="UP000821845">
    <property type="component" value="Chromosome 1"/>
</dbReference>
<sequence>MSFNLPTKSTAPSRTGLEHLERLSSTDIKQAWGKLKATPLYSATELKNLCHVQAPPPLHLSEQGTFATNYPSIYQYRAALGALARYATKPERYLASGQDIPSVALAYRVGIETARLCIHLTCRALWAQLKDHVMKGTFSIVLLAVADSECKFVIIDVGAEGRQSDGGTFKNSDFGSALIEGSLGIAALACLPCTSTNVPYVFVGDEAFQLRKDFMRPFPARQLDDSRRIFNYRLSRARRCVENAFGITAARWRILLRTINLLPENVDYVIKAACVLHNFLTVHNPQSHQFPDKEDSFGNVVGGRWRQGMQGVPDNCFFPVQTTTSRNFNGDAAAARDLFTAYFSSSAGQVPWQWRIPGVSKKQP</sequence>
<comment type="caution">
    <text evidence="1">The sequence shown here is derived from an EMBL/GenBank/DDBJ whole genome shotgun (WGS) entry which is preliminary data.</text>
</comment>
<reference evidence="1" key="1">
    <citation type="submission" date="2020-05" db="EMBL/GenBank/DDBJ databases">
        <title>Large-scale comparative analyses of tick genomes elucidate their genetic diversity and vector capacities.</title>
        <authorList>
            <person name="Jia N."/>
            <person name="Wang J."/>
            <person name="Shi W."/>
            <person name="Du L."/>
            <person name="Sun Y."/>
            <person name="Zhan W."/>
            <person name="Jiang J."/>
            <person name="Wang Q."/>
            <person name="Zhang B."/>
            <person name="Ji P."/>
            <person name="Sakyi L.B."/>
            <person name="Cui X."/>
            <person name="Yuan T."/>
            <person name="Jiang B."/>
            <person name="Yang W."/>
            <person name="Lam T.T.-Y."/>
            <person name="Chang Q."/>
            <person name="Ding S."/>
            <person name="Wang X."/>
            <person name="Zhu J."/>
            <person name="Ruan X."/>
            <person name="Zhao L."/>
            <person name="Wei J."/>
            <person name="Que T."/>
            <person name="Du C."/>
            <person name="Cheng J."/>
            <person name="Dai P."/>
            <person name="Han X."/>
            <person name="Huang E."/>
            <person name="Gao Y."/>
            <person name="Liu J."/>
            <person name="Shao H."/>
            <person name="Ye R."/>
            <person name="Li L."/>
            <person name="Wei W."/>
            <person name="Wang X."/>
            <person name="Wang C."/>
            <person name="Yang T."/>
            <person name="Huo Q."/>
            <person name="Li W."/>
            <person name="Guo W."/>
            <person name="Chen H."/>
            <person name="Zhou L."/>
            <person name="Ni X."/>
            <person name="Tian J."/>
            <person name="Zhou Y."/>
            <person name="Sheng Y."/>
            <person name="Liu T."/>
            <person name="Pan Y."/>
            <person name="Xia L."/>
            <person name="Li J."/>
            <person name="Zhao F."/>
            <person name="Cao W."/>
        </authorList>
    </citation>
    <scope>NUCLEOTIDE SEQUENCE</scope>
    <source>
        <strain evidence="1">Hyas-2018</strain>
    </source>
</reference>
<protein>
    <submittedName>
        <fullName evidence="1">Uncharacterized protein</fullName>
    </submittedName>
</protein>
<organism evidence="1 2">
    <name type="scientific">Hyalomma asiaticum</name>
    <name type="common">Tick</name>
    <dbReference type="NCBI Taxonomy" id="266040"/>
    <lineage>
        <taxon>Eukaryota</taxon>
        <taxon>Metazoa</taxon>
        <taxon>Ecdysozoa</taxon>
        <taxon>Arthropoda</taxon>
        <taxon>Chelicerata</taxon>
        <taxon>Arachnida</taxon>
        <taxon>Acari</taxon>
        <taxon>Parasitiformes</taxon>
        <taxon>Ixodida</taxon>
        <taxon>Ixodoidea</taxon>
        <taxon>Ixodidae</taxon>
        <taxon>Hyalomminae</taxon>
        <taxon>Hyalomma</taxon>
    </lineage>
</organism>
<evidence type="ECO:0000313" key="1">
    <source>
        <dbReference type="EMBL" id="KAH6945620.1"/>
    </source>
</evidence>
<keyword evidence="2" id="KW-1185">Reference proteome</keyword>
<dbReference type="EMBL" id="CM023481">
    <property type="protein sequence ID" value="KAH6945620.1"/>
    <property type="molecule type" value="Genomic_DNA"/>
</dbReference>
<evidence type="ECO:0000313" key="2">
    <source>
        <dbReference type="Proteomes" id="UP000821845"/>
    </source>
</evidence>
<proteinExistence type="predicted"/>